<proteinExistence type="predicted"/>
<keyword evidence="2" id="KW-1185">Reference proteome</keyword>
<evidence type="ECO:0000313" key="2">
    <source>
        <dbReference type="Proteomes" id="UP000887458"/>
    </source>
</evidence>
<evidence type="ECO:0000313" key="1">
    <source>
        <dbReference type="EMBL" id="KAH9420625.1"/>
    </source>
</evidence>
<dbReference type="Proteomes" id="UP000887458">
    <property type="component" value="Unassembled WGS sequence"/>
</dbReference>
<organism evidence="1 2">
    <name type="scientific">Dermatophagoides pteronyssinus</name>
    <name type="common">European house dust mite</name>
    <dbReference type="NCBI Taxonomy" id="6956"/>
    <lineage>
        <taxon>Eukaryota</taxon>
        <taxon>Metazoa</taxon>
        <taxon>Ecdysozoa</taxon>
        <taxon>Arthropoda</taxon>
        <taxon>Chelicerata</taxon>
        <taxon>Arachnida</taxon>
        <taxon>Acari</taxon>
        <taxon>Acariformes</taxon>
        <taxon>Sarcoptiformes</taxon>
        <taxon>Astigmata</taxon>
        <taxon>Psoroptidia</taxon>
        <taxon>Analgoidea</taxon>
        <taxon>Pyroglyphidae</taxon>
        <taxon>Dermatophagoidinae</taxon>
        <taxon>Dermatophagoides</taxon>
    </lineage>
</organism>
<gene>
    <name evidence="1" type="ORF">DERP_001053</name>
</gene>
<reference evidence="1 2" key="1">
    <citation type="journal article" date="2018" name="J. Allergy Clin. Immunol.">
        <title>High-quality assembly of Dermatophagoides pteronyssinus genome and transcriptome reveals a wide range of novel allergens.</title>
        <authorList>
            <person name="Liu X.Y."/>
            <person name="Yang K.Y."/>
            <person name="Wang M.Q."/>
            <person name="Kwok J.S."/>
            <person name="Zeng X."/>
            <person name="Yang Z."/>
            <person name="Xiao X.J."/>
            <person name="Lau C.P."/>
            <person name="Li Y."/>
            <person name="Huang Z.M."/>
            <person name="Ba J.G."/>
            <person name="Yim A.K."/>
            <person name="Ouyang C.Y."/>
            <person name="Ngai S.M."/>
            <person name="Chan T.F."/>
            <person name="Leung E.L."/>
            <person name="Liu L."/>
            <person name="Liu Z.G."/>
            <person name="Tsui S.K."/>
        </authorList>
    </citation>
    <scope>NUCLEOTIDE SEQUENCE [LARGE SCALE GENOMIC DNA]</scope>
    <source>
        <strain evidence="1">Derp</strain>
    </source>
</reference>
<comment type="caution">
    <text evidence="1">The sequence shown here is derived from an EMBL/GenBank/DDBJ whole genome shotgun (WGS) entry which is preliminary data.</text>
</comment>
<protein>
    <submittedName>
        <fullName evidence="1">Uncharacterized protein</fullName>
    </submittedName>
</protein>
<dbReference type="EMBL" id="NJHN03000047">
    <property type="protein sequence ID" value="KAH9420625.1"/>
    <property type="molecule type" value="Genomic_DNA"/>
</dbReference>
<accession>A0ABQ8JE49</accession>
<reference evidence="1 2" key="2">
    <citation type="journal article" date="2022" name="Mol. Biol. Evol.">
        <title>Comparative Genomics Reveals Insights into the Divergent Evolution of Astigmatic Mites and Household Pest Adaptations.</title>
        <authorList>
            <person name="Xiong Q."/>
            <person name="Wan A.T."/>
            <person name="Liu X."/>
            <person name="Fung C.S."/>
            <person name="Xiao X."/>
            <person name="Malainual N."/>
            <person name="Hou J."/>
            <person name="Wang L."/>
            <person name="Wang M."/>
            <person name="Yang K.Y."/>
            <person name="Cui Y."/>
            <person name="Leung E.L."/>
            <person name="Nong W."/>
            <person name="Shin S.K."/>
            <person name="Au S.W."/>
            <person name="Jeong K.Y."/>
            <person name="Chew F.T."/>
            <person name="Hui J.H."/>
            <person name="Leung T.F."/>
            <person name="Tungtrongchitr A."/>
            <person name="Zhong N."/>
            <person name="Liu Z."/>
            <person name="Tsui S.K."/>
        </authorList>
    </citation>
    <scope>NUCLEOTIDE SEQUENCE [LARGE SCALE GENOMIC DNA]</scope>
    <source>
        <strain evidence="1">Derp</strain>
    </source>
</reference>
<name>A0ABQ8JE49_DERPT</name>
<sequence>MEKKTKIEIYPGLSIKFTQQIFITIYANKEIYRNSIFIGQHWKTIDNSKFRDPKFQIINNLQFNIPVFVTTTSLIGDSSINRGASWLKSPCAPRSLRTSAAATNAATSSIRSSTMIAIRPITSPTTVIGGLFFSAKLGIVSSRTSIIRFSRDDDDADGDVLRLCGGGDERPSI</sequence>